<evidence type="ECO:0000313" key="2">
    <source>
        <dbReference type="Proteomes" id="UP001054945"/>
    </source>
</evidence>
<proteinExistence type="predicted"/>
<protein>
    <submittedName>
        <fullName evidence="1">Uncharacterized protein</fullName>
    </submittedName>
</protein>
<dbReference type="EMBL" id="BPLR01010004">
    <property type="protein sequence ID" value="GIY36049.1"/>
    <property type="molecule type" value="Genomic_DNA"/>
</dbReference>
<keyword evidence="2" id="KW-1185">Reference proteome</keyword>
<name>A0AAV4SPY6_CAEEX</name>
<accession>A0AAV4SPY6</accession>
<dbReference type="Proteomes" id="UP001054945">
    <property type="component" value="Unassembled WGS sequence"/>
</dbReference>
<comment type="caution">
    <text evidence="1">The sequence shown here is derived from an EMBL/GenBank/DDBJ whole genome shotgun (WGS) entry which is preliminary data.</text>
</comment>
<reference evidence="1 2" key="1">
    <citation type="submission" date="2021-06" db="EMBL/GenBank/DDBJ databases">
        <title>Caerostris extrusa draft genome.</title>
        <authorList>
            <person name="Kono N."/>
            <person name="Arakawa K."/>
        </authorList>
    </citation>
    <scope>NUCLEOTIDE SEQUENCE [LARGE SCALE GENOMIC DNA]</scope>
</reference>
<dbReference type="AlphaFoldDB" id="A0AAV4SPY6"/>
<organism evidence="1 2">
    <name type="scientific">Caerostris extrusa</name>
    <name type="common">Bark spider</name>
    <name type="synonym">Caerostris bankana</name>
    <dbReference type="NCBI Taxonomy" id="172846"/>
    <lineage>
        <taxon>Eukaryota</taxon>
        <taxon>Metazoa</taxon>
        <taxon>Ecdysozoa</taxon>
        <taxon>Arthropoda</taxon>
        <taxon>Chelicerata</taxon>
        <taxon>Arachnida</taxon>
        <taxon>Araneae</taxon>
        <taxon>Araneomorphae</taxon>
        <taxon>Entelegynae</taxon>
        <taxon>Araneoidea</taxon>
        <taxon>Araneidae</taxon>
        <taxon>Caerostris</taxon>
    </lineage>
</organism>
<gene>
    <name evidence="1" type="ORF">CEXT_39911</name>
</gene>
<evidence type="ECO:0000313" key="1">
    <source>
        <dbReference type="EMBL" id="GIY36049.1"/>
    </source>
</evidence>
<sequence length="106" mass="12408">MFLCRWAPGLIYWETKSAVINCFSPARRWRPSGPLQKNRATLLCQAQLGNKRIILAKTFFRILLSLALWDCCLKKREKDCEDINFCSYGKMEIVFLAERVADFKEI</sequence>